<dbReference type="EMBL" id="HACA01004794">
    <property type="protein sequence ID" value="CDW22155.1"/>
    <property type="molecule type" value="Transcribed_RNA"/>
</dbReference>
<evidence type="ECO:0000256" key="1">
    <source>
        <dbReference type="SAM" id="Phobius"/>
    </source>
</evidence>
<keyword evidence="1" id="KW-1133">Transmembrane helix</keyword>
<dbReference type="AlphaFoldDB" id="A0A0K2T8L9"/>
<proteinExistence type="predicted"/>
<accession>A0A0K2T8L9</accession>
<sequence>MILIELVNTDLQGINIRVADFAGLLFNLTPNGVIQWNQPWALRGPTFLGPEVHVASHPTLHNVSRMGRNPVYLNTYVELFDFFIVLVIYGTIFSFITIR</sequence>
<feature type="transmembrane region" description="Helical" evidence="1">
    <location>
        <begin position="79"/>
        <end position="98"/>
    </location>
</feature>
<name>A0A0K2T8L9_LEPSM</name>
<reference evidence="2" key="1">
    <citation type="submission" date="2014-05" db="EMBL/GenBank/DDBJ databases">
        <authorList>
            <person name="Chronopoulou M."/>
        </authorList>
    </citation>
    <scope>NUCLEOTIDE SEQUENCE</scope>
    <source>
        <tissue evidence="2">Whole organism</tissue>
    </source>
</reference>
<keyword evidence="1" id="KW-0812">Transmembrane</keyword>
<keyword evidence="1" id="KW-0472">Membrane</keyword>
<evidence type="ECO:0000313" key="2">
    <source>
        <dbReference type="EMBL" id="CDW22155.1"/>
    </source>
</evidence>
<organism evidence="2">
    <name type="scientific">Lepeophtheirus salmonis</name>
    <name type="common">Salmon louse</name>
    <name type="synonym">Caligus salmonis</name>
    <dbReference type="NCBI Taxonomy" id="72036"/>
    <lineage>
        <taxon>Eukaryota</taxon>
        <taxon>Metazoa</taxon>
        <taxon>Ecdysozoa</taxon>
        <taxon>Arthropoda</taxon>
        <taxon>Crustacea</taxon>
        <taxon>Multicrustacea</taxon>
        <taxon>Hexanauplia</taxon>
        <taxon>Copepoda</taxon>
        <taxon>Siphonostomatoida</taxon>
        <taxon>Caligidae</taxon>
        <taxon>Lepeophtheirus</taxon>
    </lineage>
</organism>
<protein>
    <submittedName>
        <fullName evidence="2">Uncharacterized protein</fullName>
    </submittedName>
</protein>